<dbReference type="AlphaFoldDB" id="A0A2U1SZH7"/>
<organism evidence="2 3">
    <name type="scientific">Homoserinimonas hongtaonis</name>
    <dbReference type="NCBI Taxonomy" id="2079791"/>
    <lineage>
        <taxon>Bacteria</taxon>
        <taxon>Bacillati</taxon>
        <taxon>Actinomycetota</taxon>
        <taxon>Actinomycetes</taxon>
        <taxon>Micrococcales</taxon>
        <taxon>Microbacteriaceae</taxon>
        <taxon>Homoserinimonas</taxon>
    </lineage>
</organism>
<evidence type="ECO:0000256" key="1">
    <source>
        <dbReference type="SAM" id="Phobius"/>
    </source>
</evidence>
<evidence type="ECO:0000313" key="3">
    <source>
        <dbReference type="Proteomes" id="UP000244978"/>
    </source>
</evidence>
<name>A0A2U1SZH7_9MICO</name>
<feature type="transmembrane region" description="Helical" evidence="1">
    <location>
        <begin position="85"/>
        <end position="107"/>
    </location>
</feature>
<comment type="caution">
    <text evidence="2">The sequence shown here is derived from an EMBL/GenBank/DDBJ whole genome shotgun (WGS) entry which is preliminary data.</text>
</comment>
<dbReference type="Proteomes" id="UP000244978">
    <property type="component" value="Unassembled WGS sequence"/>
</dbReference>
<evidence type="ECO:0000313" key="2">
    <source>
        <dbReference type="EMBL" id="PWB97012.1"/>
    </source>
</evidence>
<proteinExistence type="predicted"/>
<dbReference type="InterPro" id="IPR014229">
    <property type="entry name" value="Spore_YtfJ"/>
</dbReference>
<sequence length="116" mass="11669">MSNIVETLSERMTSSVGTRLSYGDKVTIGGVEAVPVALVSFGFGGGAGDMQHEGEHDAGSGTGGGGGGMSVPVGIYVPGPRGPRFVPNLIALLTVSIPLACIAGYSLPKIVRALKK</sequence>
<dbReference type="EMBL" id="QEEX01000001">
    <property type="protein sequence ID" value="PWB97012.1"/>
    <property type="molecule type" value="Genomic_DNA"/>
</dbReference>
<keyword evidence="1" id="KW-0472">Membrane</keyword>
<gene>
    <name evidence="2" type="ORF">DF220_03540</name>
</gene>
<keyword evidence="1" id="KW-1133">Transmembrane helix</keyword>
<accession>A0A2U1SZH7</accession>
<dbReference type="Pfam" id="PF09579">
    <property type="entry name" value="Spore_YtfJ"/>
    <property type="match status" value="1"/>
</dbReference>
<reference evidence="3" key="1">
    <citation type="submission" date="2018-04" db="EMBL/GenBank/DDBJ databases">
        <authorList>
            <person name="Liu S."/>
            <person name="Wang Z."/>
            <person name="Li J."/>
        </authorList>
    </citation>
    <scope>NUCLEOTIDE SEQUENCE [LARGE SCALE GENOMIC DNA]</scope>
    <source>
        <strain evidence="3">S1194</strain>
    </source>
</reference>
<keyword evidence="1" id="KW-0812">Transmembrane</keyword>
<evidence type="ECO:0008006" key="4">
    <source>
        <dbReference type="Google" id="ProtNLM"/>
    </source>
</evidence>
<keyword evidence="3" id="KW-1185">Reference proteome</keyword>
<dbReference type="RefSeq" id="WP_108997012.1">
    <property type="nucleotide sequence ID" value="NZ_QEEX01000001.1"/>
</dbReference>
<protein>
    <recommendedName>
        <fullName evidence="4">Sporulation protein</fullName>
    </recommendedName>
</protein>